<organism evidence="2 3">
    <name type="scientific">Portunus trituberculatus</name>
    <name type="common">Swimming crab</name>
    <name type="synonym">Neptunus trituberculatus</name>
    <dbReference type="NCBI Taxonomy" id="210409"/>
    <lineage>
        <taxon>Eukaryota</taxon>
        <taxon>Metazoa</taxon>
        <taxon>Ecdysozoa</taxon>
        <taxon>Arthropoda</taxon>
        <taxon>Crustacea</taxon>
        <taxon>Multicrustacea</taxon>
        <taxon>Malacostraca</taxon>
        <taxon>Eumalacostraca</taxon>
        <taxon>Eucarida</taxon>
        <taxon>Decapoda</taxon>
        <taxon>Pleocyemata</taxon>
        <taxon>Brachyura</taxon>
        <taxon>Eubrachyura</taxon>
        <taxon>Portunoidea</taxon>
        <taxon>Portunidae</taxon>
        <taxon>Portuninae</taxon>
        <taxon>Portunus</taxon>
    </lineage>
</organism>
<keyword evidence="1" id="KW-0732">Signal</keyword>
<dbReference type="AlphaFoldDB" id="A0A5B7E4E0"/>
<evidence type="ECO:0008006" key="4">
    <source>
        <dbReference type="Google" id="ProtNLM"/>
    </source>
</evidence>
<dbReference type="EMBL" id="VSRR010001939">
    <property type="protein sequence ID" value="MPC28598.1"/>
    <property type="molecule type" value="Genomic_DNA"/>
</dbReference>
<feature type="signal peptide" evidence="1">
    <location>
        <begin position="1"/>
        <end position="19"/>
    </location>
</feature>
<protein>
    <recommendedName>
        <fullName evidence="4">Secreted protein</fullName>
    </recommendedName>
</protein>
<comment type="caution">
    <text evidence="2">The sequence shown here is derived from an EMBL/GenBank/DDBJ whole genome shotgun (WGS) entry which is preliminary data.</text>
</comment>
<dbReference type="Proteomes" id="UP000324222">
    <property type="component" value="Unassembled WGS sequence"/>
</dbReference>
<sequence>MVNIALHGVLVATVMPRSGVVVWWCVGRPDKHCSTAWEGGSCSNPLAHSNALSNNITTFAANYEQDITATLLITLK</sequence>
<evidence type="ECO:0000313" key="3">
    <source>
        <dbReference type="Proteomes" id="UP000324222"/>
    </source>
</evidence>
<keyword evidence="3" id="KW-1185">Reference proteome</keyword>
<feature type="chain" id="PRO_5023147070" description="Secreted protein" evidence="1">
    <location>
        <begin position="20"/>
        <end position="76"/>
    </location>
</feature>
<reference evidence="2 3" key="1">
    <citation type="submission" date="2019-05" db="EMBL/GenBank/DDBJ databases">
        <title>Another draft genome of Portunus trituberculatus and its Hox gene families provides insights of decapod evolution.</title>
        <authorList>
            <person name="Jeong J.-H."/>
            <person name="Song I."/>
            <person name="Kim S."/>
            <person name="Choi T."/>
            <person name="Kim D."/>
            <person name="Ryu S."/>
            <person name="Kim W."/>
        </authorList>
    </citation>
    <scope>NUCLEOTIDE SEQUENCE [LARGE SCALE GENOMIC DNA]</scope>
    <source>
        <tissue evidence="2">Muscle</tissue>
    </source>
</reference>
<accession>A0A5B7E4E0</accession>
<gene>
    <name evidence="2" type="ORF">E2C01_021806</name>
</gene>
<proteinExistence type="predicted"/>
<name>A0A5B7E4E0_PORTR</name>
<evidence type="ECO:0000313" key="2">
    <source>
        <dbReference type="EMBL" id="MPC28598.1"/>
    </source>
</evidence>
<evidence type="ECO:0000256" key="1">
    <source>
        <dbReference type="SAM" id="SignalP"/>
    </source>
</evidence>